<dbReference type="Pfam" id="PF13432">
    <property type="entry name" value="TPR_16"/>
    <property type="match status" value="2"/>
</dbReference>
<dbReference type="Proteomes" id="UP000321039">
    <property type="component" value="Unassembled WGS sequence"/>
</dbReference>
<dbReference type="Gene3D" id="1.25.40.10">
    <property type="entry name" value="Tetratricopeptide repeat domain"/>
    <property type="match status" value="2"/>
</dbReference>
<proteinExistence type="predicted"/>
<dbReference type="InterPro" id="IPR041698">
    <property type="entry name" value="Methyltransf_25"/>
</dbReference>
<keyword evidence="1" id="KW-0677">Repeat</keyword>
<dbReference type="RefSeq" id="WP_148069706.1">
    <property type="nucleotide sequence ID" value="NZ_VRZA01000007.1"/>
</dbReference>
<dbReference type="PROSITE" id="PS50293">
    <property type="entry name" value="TPR_REGION"/>
    <property type="match status" value="2"/>
</dbReference>
<dbReference type="SUPFAM" id="SSF53335">
    <property type="entry name" value="S-adenosyl-L-methionine-dependent methyltransferases"/>
    <property type="match status" value="1"/>
</dbReference>
<evidence type="ECO:0000256" key="2">
    <source>
        <dbReference type="ARBA" id="ARBA00022803"/>
    </source>
</evidence>
<feature type="repeat" description="TPR" evidence="3">
    <location>
        <begin position="196"/>
        <end position="229"/>
    </location>
</feature>
<dbReference type="InterPro" id="IPR011990">
    <property type="entry name" value="TPR-like_helical_dom_sf"/>
</dbReference>
<dbReference type="Pfam" id="PF14559">
    <property type="entry name" value="TPR_19"/>
    <property type="match status" value="1"/>
</dbReference>
<name>A0A5C8ZQJ2_9GAMM</name>
<dbReference type="SUPFAM" id="SSF48452">
    <property type="entry name" value="TPR-like"/>
    <property type="match status" value="1"/>
</dbReference>
<reference evidence="5 6" key="1">
    <citation type="submission" date="2019-08" db="EMBL/GenBank/DDBJ databases">
        <title>Parahaliea maris sp. nov., isolated from the surface seawater.</title>
        <authorList>
            <person name="Liu Y."/>
        </authorList>
    </citation>
    <scope>NUCLEOTIDE SEQUENCE [LARGE SCALE GENOMIC DNA]</scope>
    <source>
        <strain evidence="5 6">HSLHS9</strain>
    </source>
</reference>
<evidence type="ECO:0000313" key="5">
    <source>
        <dbReference type="EMBL" id="TXS90708.1"/>
    </source>
</evidence>
<keyword evidence="2 3" id="KW-0802">TPR repeat</keyword>
<dbReference type="InterPro" id="IPR050498">
    <property type="entry name" value="Ycf3"/>
</dbReference>
<gene>
    <name evidence="5" type="ORF">FV139_17155</name>
</gene>
<dbReference type="Pfam" id="PF13649">
    <property type="entry name" value="Methyltransf_25"/>
    <property type="match status" value="1"/>
</dbReference>
<dbReference type="Gene3D" id="3.40.50.150">
    <property type="entry name" value="Vaccinia Virus protein VP39"/>
    <property type="match status" value="1"/>
</dbReference>
<feature type="repeat" description="TPR" evidence="3">
    <location>
        <begin position="264"/>
        <end position="297"/>
    </location>
</feature>
<feature type="domain" description="Methyltransferase" evidence="4">
    <location>
        <begin position="365"/>
        <end position="448"/>
    </location>
</feature>
<comment type="caution">
    <text evidence="5">The sequence shown here is derived from an EMBL/GenBank/DDBJ whole genome shotgun (WGS) entry which is preliminary data.</text>
</comment>
<accession>A0A5C8ZQJ2</accession>
<sequence length="521" mass="56745">MSQRSSSADQHMAEARSLASNGEVEAAMRIYHQILAQQPGNKKARKALKALQSQPGGPLTRDDFERVTRLMASGKLEAARAECSQLARHHPEQPALHNLLGVIHTRMDRPAAAVENYRQALSLQPDFTDAINNLGAAYSKLGRFENAARCYQTVLSSNPRDPDSWYNLGNSQRGLGQFREAVGSYQASLKLRPLSAETYHNLGNTYVDLGDADNAIAAYESALGIRDDFHAARRGLATTYFSQGRMADAGGCYQRLVRENPNDVSALHGLAGVQSNIGQFSAAAENYSKALALNPGDISARHRLNALQDRTSERAPEAYVRSVFDAYAVGFEKHLSDSLGYTAPTKLRALYDELSSAEQGLGNGLDMGCGTGLAGVAFRDTVASLTGIDLSAQMLREAEKKGVYDELIEGDLLSTLPQLQTPADLIVCADTLVYLGRLDQLFLAVAHVAAAGAHFLFTTEHLLEGDYKLLRSARYAHSKAYVEACAEQAGLSLRHFEITPLRMERGEWLDGGFYCLEKAAQ</sequence>
<evidence type="ECO:0000256" key="1">
    <source>
        <dbReference type="ARBA" id="ARBA00022737"/>
    </source>
</evidence>
<evidence type="ECO:0000256" key="3">
    <source>
        <dbReference type="PROSITE-ProRule" id="PRU00339"/>
    </source>
</evidence>
<evidence type="ECO:0000313" key="6">
    <source>
        <dbReference type="Proteomes" id="UP000321039"/>
    </source>
</evidence>
<feature type="repeat" description="TPR" evidence="3">
    <location>
        <begin position="128"/>
        <end position="161"/>
    </location>
</feature>
<feature type="repeat" description="TPR" evidence="3">
    <location>
        <begin position="94"/>
        <end position="127"/>
    </location>
</feature>
<dbReference type="AlphaFoldDB" id="A0A5C8ZQJ2"/>
<dbReference type="CDD" id="cd02440">
    <property type="entry name" value="AdoMet_MTases"/>
    <property type="match status" value="1"/>
</dbReference>
<dbReference type="PANTHER" id="PTHR44858">
    <property type="entry name" value="TETRATRICOPEPTIDE REPEAT PROTEIN 6"/>
    <property type="match status" value="1"/>
</dbReference>
<dbReference type="InterPro" id="IPR019734">
    <property type="entry name" value="TPR_rpt"/>
</dbReference>
<organism evidence="5 6">
    <name type="scientific">Parahaliea maris</name>
    <dbReference type="NCBI Taxonomy" id="2716870"/>
    <lineage>
        <taxon>Bacteria</taxon>
        <taxon>Pseudomonadati</taxon>
        <taxon>Pseudomonadota</taxon>
        <taxon>Gammaproteobacteria</taxon>
        <taxon>Cellvibrionales</taxon>
        <taxon>Halieaceae</taxon>
        <taxon>Parahaliea</taxon>
    </lineage>
</organism>
<evidence type="ECO:0000259" key="4">
    <source>
        <dbReference type="Pfam" id="PF13649"/>
    </source>
</evidence>
<dbReference type="SMART" id="SM00028">
    <property type="entry name" value="TPR"/>
    <property type="match status" value="7"/>
</dbReference>
<protein>
    <submittedName>
        <fullName evidence="5">Tetratricopeptide repeat protein</fullName>
    </submittedName>
</protein>
<dbReference type="EMBL" id="VRZA01000007">
    <property type="protein sequence ID" value="TXS90708.1"/>
    <property type="molecule type" value="Genomic_DNA"/>
</dbReference>
<feature type="repeat" description="TPR" evidence="3">
    <location>
        <begin position="162"/>
        <end position="195"/>
    </location>
</feature>
<dbReference type="InterPro" id="IPR029063">
    <property type="entry name" value="SAM-dependent_MTases_sf"/>
</dbReference>
<keyword evidence="6" id="KW-1185">Reference proteome</keyword>
<dbReference type="PROSITE" id="PS50005">
    <property type="entry name" value="TPR"/>
    <property type="match status" value="5"/>
</dbReference>
<dbReference type="PANTHER" id="PTHR44858:SF17">
    <property type="match status" value="1"/>
</dbReference>